<feature type="chain" id="PRO_5047009536" evidence="2">
    <location>
        <begin position="18"/>
        <end position="238"/>
    </location>
</feature>
<keyword evidence="4" id="KW-1185">Reference proteome</keyword>
<evidence type="ECO:0000313" key="3">
    <source>
        <dbReference type="EMBL" id="KAJ4124274.1"/>
    </source>
</evidence>
<keyword evidence="1" id="KW-1133">Transmembrane helix</keyword>
<feature type="signal peptide" evidence="2">
    <location>
        <begin position="1"/>
        <end position="17"/>
    </location>
</feature>
<organism evidence="3 4">
    <name type="scientific">Fusarium equiseti</name>
    <name type="common">Fusarium scirpi</name>
    <dbReference type="NCBI Taxonomy" id="61235"/>
    <lineage>
        <taxon>Eukaryota</taxon>
        <taxon>Fungi</taxon>
        <taxon>Dikarya</taxon>
        <taxon>Ascomycota</taxon>
        <taxon>Pezizomycotina</taxon>
        <taxon>Sordariomycetes</taxon>
        <taxon>Hypocreomycetidae</taxon>
        <taxon>Hypocreales</taxon>
        <taxon>Nectriaceae</taxon>
        <taxon>Fusarium</taxon>
        <taxon>Fusarium incarnatum-equiseti species complex</taxon>
    </lineage>
</organism>
<dbReference type="EMBL" id="JAOQBH010000016">
    <property type="protein sequence ID" value="KAJ4124274.1"/>
    <property type="molecule type" value="Genomic_DNA"/>
</dbReference>
<proteinExistence type="predicted"/>
<keyword evidence="1" id="KW-0472">Membrane</keyword>
<keyword evidence="2" id="KW-0732">Signal</keyword>
<feature type="transmembrane region" description="Helical" evidence="1">
    <location>
        <begin position="147"/>
        <end position="171"/>
    </location>
</feature>
<protein>
    <submittedName>
        <fullName evidence="3">Uncharacterized protein</fullName>
    </submittedName>
</protein>
<evidence type="ECO:0000256" key="2">
    <source>
        <dbReference type="SAM" id="SignalP"/>
    </source>
</evidence>
<feature type="transmembrane region" description="Helical" evidence="1">
    <location>
        <begin position="183"/>
        <end position="205"/>
    </location>
</feature>
<sequence length="238" mass="23938">MKAAFFSLFALATAAIASPVPQAVNPTPDTAEVKSAVDSLNKILEIAGVEEIVDKSTKGSASPIKRDITDITQLLSVLQSGASGIKDKTSGFEGIADKVSAGDLTKAEGAEKAIPGLEGVNFELTNIVTKLTGAAGLPVANGDVDKVLNLVVILVTEVLTAVKTIVTVTGLQPQLISVLHSVFQILAKVLTLVIGLVAGLLPGLIAALSPLLAGLGTGVLAPLLTPVVALLAGLGAGI</sequence>
<keyword evidence="1" id="KW-0812">Transmembrane</keyword>
<evidence type="ECO:0000256" key="1">
    <source>
        <dbReference type="SAM" id="Phobius"/>
    </source>
</evidence>
<gene>
    <name evidence="3" type="ORF">NW768_009633</name>
</gene>
<feature type="transmembrane region" description="Helical" evidence="1">
    <location>
        <begin position="211"/>
        <end position="234"/>
    </location>
</feature>
<evidence type="ECO:0000313" key="4">
    <source>
        <dbReference type="Proteomes" id="UP001152024"/>
    </source>
</evidence>
<accession>A0ABQ8R2U2</accession>
<reference evidence="3" key="1">
    <citation type="submission" date="2022-09" db="EMBL/GenBank/DDBJ databases">
        <title>Fusarium specimens isolated from Avocado Roots.</title>
        <authorList>
            <person name="Stajich J."/>
            <person name="Roper C."/>
            <person name="Heimlech-Rivalta G."/>
        </authorList>
    </citation>
    <scope>NUCLEOTIDE SEQUENCE</scope>
    <source>
        <strain evidence="3">CF00095</strain>
    </source>
</reference>
<comment type="caution">
    <text evidence="3">The sequence shown here is derived from an EMBL/GenBank/DDBJ whole genome shotgun (WGS) entry which is preliminary data.</text>
</comment>
<name>A0ABQ8R2U2_FUSEQ</name>
<dbReference type="Proteomes" id="UP001152024">
    <property type="component" value="Unassembled WGS sequence"/>
</dbReference>